<dbReference type="SMART" id="SM00503">
    <property type="entry name" value="SynN"/>
    <property type="match status" value="1"/>
</dbReference>
<keyword evidence="9" id="KW-1185">Reference proteome</keyword>
<organism evidence="6 8">
    <name type="scientific">Rotaria sordida</name>
    <dbReference type="NCBI Taxonomy" id="392033"/>
    <lineage>
        <taxon>Eukaryota</taxon>
        <taxon>Metazoa</taxon>
        <taxon>Spiralia</taxon>
        <taxon>Gnathifera</taxon>
        <taxon>Rotifera</taxon>
        <taxon>Eurotatoria</taxon>
        <taxon>Bdelloidea</taxon>
        <taxon>Philodinida</taxon>
        <taxon>Philodinidae</taxon>
        <taxon>Rotaria</taxon>
    </lineage>
</organism>
<dbReference type="Gene3D" id="1.25.40.10">
    <property type="entry name" value="Tetratricopeptide repeat domain"/>
    <property type="match status" value="2"/>
</dbReference>
<dbReference type="Proteomes" id="UP000663870">
    <property type="component" value="Unassembled WGS sequence"/>
</dbReference>
<dbReference type="AlphaFoldDB" id="A0A814K9G8"/>
<dbReference type="EMBL" id="CAJNOH010000465">
    <property type="protein sequence ID" value="CAF1048787.1"/>
    <property type="molecule type" value="Genomic_DNA"/>
</dbReference>
<feature type="domain" description="Syntaxin N-terminal" evidence="5">
    <location>
        <begin position="186"/>
        <end position="299"/>
    </location>
</feature>
<dbReference type="SMART" id="SM00028">
    <property type="entry name" value="TPR"/>
    <property type="match status" value="3"/>
</dbReference>
<dbReference type="SUPFAM" id="SSF47661">
    <property type="entry name" value="t-snare proteins"/>
    <property type="match status" value="1"/>
</dbReference>
<evidence type="ECO:0000256" key="3">
    <source>
        <dbReference type="PROSITE-ProRule" id="PRU00339"/>
    </source>
</evidence>
<evidence type="ECO:0000256" key="1">
    <source>
        <dbReference type="ARBA" id="ARBA00022737"/>
    </source>
</evidence>
<evidence type="ECO:0000256" key="2">
    <source>
        <dbReference type="ARBA" id="ARBA00022803"/>
    </source>
</evidence>
<dbReference type="Proteomes" id="UP000663854">
    <property type="component" value="Unassembled WGS sequence"/>
</dbReference>
<dbReference type="InterPro" id="IPR010989">
    <property type="entry name" value="SNARE"/>
</dbReference>
<dbReference type="InterPro" id="IPR011990">
    <property type="entry name" value="TPR-like_helical_dom_sf"/>
</dbReference>
<dbReference type="GO" id="GO:0016192">
    <property type="term" value="P:vesicle-mediated transport"/>
    <property type="evidence" value="ECO:0007669"/>
    <property type="project" value="InterPro"/>
</dbReference>
<dbReference type="InterPro" id="IPR006011">
    <property type="entry name" value="Syntaxin_N"/>
</dbReference>
<feature type="repeat" description="TPR" evidence="3">
    <location>
        <begin position="114"/>
        <end position="147"/>
    </location>
</feature>
<name>A0A814K9G8_9BILA</name>
<dbReference type="Pfam" id="PF13424">
    <property type="entry name" value="TPR_12"/>
    <property type="match status" value="2"/>
</dbReference>
<feature type="transmembrane region" description="Helical" evidence="4">
    <location>
        <begin position="368"/>
        <end position="389"/>
    </location>
</feature>
<comment type="caution">
    <text evidence="6">The sequence shown here is derived from an EMBL/GenBank/DDBJ whole genome shotgun (WGS) entry which is preliminary data.</text>
</comment>
<dbReference type="PANTHER" id="PTHR45641">
    <property type="entry name" value="TETRATRICOPEPTIDE REPEAT PROTEIN (AFU_ORTHOLOGUE AFUA_6G03870)"/>
    <property type="match status" value="1"/>
</dbReference>
<feature type="repeat" description="TPR" evidence="3">
    <location>
        <begin position="30"/>
        <end position="63"/>
    </location>
</feature>
<keyword evidence="4" id="KW-0472">Membrane</keyword>
<dbReference type="EMBL" id="CAJNOL010000813">
    <property type="protein sequence ID" value="CAF1207113.1"/>
    <property type="molecule type" value="Genomic_DNA"/>
</dbReference>
<protein>
    <recommendedName>
        <fullName evidence="5">Syntaxin N-terminal domain-containing protein</fullName>
    </recommendedName>
</protein>
<keyword evidence="1" id="KW-0677">Repeat</keyword>
<sequence>MGDYSKALEFYEKSHQIYKKALPPNHPSLAAPYSNIGHVYNGTSDYSKAFEFYENALKIREKVLPSNHSDLAAFYNSISQVYTNIGEYSKALKFYEKSHKILEKVLPPNHPDLATSYRNIGGVYFNTGDYSKALEFGEKSLAIFQKSFPPTHPHIQKSIENIEYVKKRIKYLFLFYIDDCIDTWSTRMTSASDFQRLHNALSTNLTKISTNVMDLEKLVQKLGTPEDSELLRERYHRLENETKILMQQTHDALEKLYNTRVTEVDQRRKKTLTDNLPKQYLAILNRFQKAQSIGAQKEKESLDRARAIPFRQHKILDSPFADDFVSTSYDQLQKQAVLPIEQEIDMRALREREEQLRELESSARCKKIILVTVLLIVIAIIVLVLVLTLKK</sequence>
<keyword evidence="4" id="KW-0812">Transmembrane</keyword>
<evidence type="ECO:0000313" key="6">
    <source>
        <dbReference type="EMBL" id="CAF1048787.1"/>
    </source>
</evidence>
<accession>A0A814K9G8</accession>
<dbReference type="PANTHER" id="PTHR45641:SF19">
    <property type="entry name" value="NEPHROCYSTIN-3"/>
    <property type="match status" value="1"/>
</dbReference>
<evidence type="ECO:0000313" key="9">
    <source>
        <dbReference type="Proteomes" id="UP000663870"/>
    </source>
</evidence>
<dbReference type="SUPFAM" id="SSF48452">
    <property type="entry name" value="TPR-like"/>
    <property type="match status" value="1"/>
</dbReference>
<dbReference type="InterPro" id="IPR019734">
    <property type="entry name" value="TPR_rpt"/>
</dbReference>
<gene>
    <name evidence="7" type="ORF">JXQ802_LOCUS24740</name>
    <name evidence="6" type="ORF">PYM288_LOCUS17031</name>
</gene>
<keyword evidence="4" id="KW-1133">Transmembrane helix</keyword>
<reference evidence="6" key="1">
    <citation type="submission" date="2021-02" db="EMBL/GenBank/DDBJ databases">
        <authorList>
            <person name="Nowell W R."/>
        </authorList>
    </citation>
    <scope>NUCLEOTIDE SEQUENCE</scope>
</reference>
<dbReference type="Pfam" id="PF14523">
    <property type="entry name" value="Syntaxin_2"/>
    <property type="match status" value="1"/>
</dbReference>
<evidence type="ECO:0000259" key="5">
    <source>
        <dbReference type="SMART" id="SM00503"/>
    </source>
</evidence>
<evidence type="ECO:0000256" key="4">
    <source>
        <dbReference type="SAM" id="Phobius"/>
    </source>
</evidence>
<evidence type="ECO:0000313" key="7">
    <source>
        <dbReference type="EMBL" id="CAF1207113.1"/>
    </source>
</evidence>
<feature type="repeat" description="TPR" evidence="3">
    <location>
        <begin position="72"/>
        <end position="105"/>
    </location>
</feature>
<proteinExistence type="predicted"/>
<keyword evidence="2 3" id="KW-0802">TPR repeat</keyword>
<evidence type="ECO:0000313" key="8">
    <source>
        <dbReference type="Proteomes" id="UP000663854"/>
    </source>
</evidence>
<dbReference type="PROSITE" id="PS50005">
    <property type="entry name" value="TPR"/>
    <property type="match status" value="3"/>
</dbReference>
<dbReference type="Gene3D" id="1.20.58.70">
    <property type="match status" value="1"/>
</dbReference>
<dbReference type="GO" id="GO:0016020">
    <property type="term" value="C:membrane"/>
    <property type="evidence" value="ECO:0007669"/>
    <property type="project" value="InterPro"/>
</dbReference>